<comment type="caution">
    <text evidence="4">The sequence shown here is derived from an EMBL/GenBank/DDBJ whole genome shotgun (WGS) entry which is preliminary data.</text>
</comment>
<gene>
    <name evidence="4" type="primary">hspQ</name>
    <name evidence="4" type="ORF">J3U88_20365</name>
</gene>
<sequence>MSLSDLEPSNPVSLAGVDPEELRKFENLVRLLDAESASVREAVGEELAAFGERLSALTQATAVAWSPEQQFLLSELLDHVRSRRMRGIWEGFAKITDVNVQLERVLTTIGDAQPMDEQLAPLSDLLDAEAEAFRNAGRSINVLELNQFLFADQRFRGAHKDYYNPRHCHLSWVLQHRQGLPISLVCIFMLVAHRFDLVVEGFNLPRHFLAKATVNGNLVLIDCFNNGKILSGQEIAGLTQMPNIDIHELLSQPPSPGQIGRRVLLNLVNAYNKSGELPRSRRAKAMLEELNQMPRSFFVSTPRISPDAQYRRGQLVRHGRYGYRGVVVDYDPRCLADESWYRANKTQPERNQPWYHVLVHGSNVTTYAAQTSLIPDYSGAEVIHPLIDVYFDGFANGFYVRNERPWNEES</sequence>
<dbReference type="PANTHER" id="PTHR31350:SF21">
    <property type="entry name" value="F-BOX ONLY PROTEIN 21"/>
    <property type="match status" value="1"/>
</dbReference>
<dbReference type="EMBL" id="JAFREP010000020">
    <property type="protein sequence ID" value="MBO1320844.1"/>
    <property type="molecule type" value="Genomic_DNA"/>
</dbReference>
<dbReference type="InterPro" id="IPR011722">
    <property type="entry name" value="Hemimethylated_DNA-bd_dom"/>
</dbReference>
<organism evidence="4 5">
    <name type="scientific">Acanthopleuribacter pedis</name>
    <dbReference type="NCBI Taxonomy" id="442870"/>
    <lineage>
        <taxon>Bacteria</taxon>
        <taxon>Pseudomonadati</taxon>
        <taxon>Acidobacteriota</taxon>
        <taxon>Holophagae</taxon>
        <taxon>Acanthopleuribacterales</taxon>
        <taxon>Acanthopleuribacteraceae</taxon>
        <taxon>Acanthopleuribacter</taxon>
    </lineage>
</organism>
<proteinExistence type="inferred from homology"/>
<dbReference type="InterPro" id="IPR036623">
    <property type="entry name" value="Hemimethylated_DNA-bd_sf"/>
</dbReference>
<dbReference type="PANTHER" id="PTHR31350">
    <property type="entry name" value="SI:DKEY-261L7.2"/>
    <property type="match status" value="1"/>
</dbReference>
<keyword evidence="4" id="KW-0346">Stress response</keyword>
<evidence type="ECO:0000256" key="2">
    <source>
        <dbReference type="NCBIfam" id="TIGR02097"/>
    </source>
</evidence>
<keyword evidence="5" id="KW-1185">Reference proteome</keyword>
<dbReference type="Pfam" id="PF08755">
    <property type="entry name" value="YccV-like"/>
    <property type="match status" value="1"/>
</dbReference>
<dbReference type="Proteomes" id="UP000664417">
    <property type="component" value="Unassembled WGS sequence"/>
</dbReference>
<accession>A0A8J7QB48</accession>
<evidence type="ECO:0000259" key="3">
    <source>
        <dbReference type="SMART" id="SM00992"/>
    </source>
</evidence>
<evidence type="ECO:0000313" key="4">
    <source>
        <dbReference type="EMBL" id="MBO1320844.1"/>
    </source>
</evidence>
<reference evidence="4" key="1">
    <citation type="submission" date="2021-03" db="EMBL/GenBank/DDBJ databases">
        <authorList>
            <person name="Wang G."/>
        </authorList>
    </citation>
    <scope>NUCLEOTIDE SEQUENCE</scope>
    <source>
        <strain evidence="4">KCTC 12899</strain>
    </source>
</reference>
<feature type="domain" description="Hemimethylated DNA-binding" evidence="3">
    <location>
        <begin position="307"/>
        <end position="402"/>
    </location>
</feature>
<protein>
    <recommendedName>
        <fullName evidence="2">Heat shock protein HspQ</fullName>
    </recommendedName>
</protein>
<dbReference type="AlphaFoldDB" id="A0A8J7QB48"/>
<dbReference type="SMART" id="SM00992">
    <property type="entry name" value="YccV-like"/>
    <property type="match status" value="1"/>
</dbReference>
<dbReference type="NCBIfam" id="TIGR02097">
    <property type="entry name" value="yccV"/>
    <property type="match status" value="1"/>
</dbReference>
<comment type="similarity">
    <text evidence="1">Belongs to the UPF0162 family.</text>
</comment>
<dbReference type="Pfam" id="PF13369">
    <property type="entry name" value="Transglut_core2"/>
    <property type="match status" value="1"/>
</dbReference>
<dbReference type="Gene3D" id="2.30.30.390">
    <property type="entry name" value="Hemimethylated DNA-binding domain"/>
    <property type="match status" value="1"/>
</dbReference>
<evidence type="ECO:0000313" key="5">
    <source>
        <dbReference type="Proteomes" id="UP000664417"/>
    </source>
</evidence>
<evidence type="ECO:0000256" key="1">
    <source>
        <dbReference type="ARBA" id="ARBA00007100"/>
    </source>
</evidence>
<dbReference type="SUPFAM" id="SSF141255">
    <property type="entry name" value="YccV-like"/>
    <property type="match status" value="1"/>
</dbReference>
<dbReference type="InterPro" id="IPR032698">
    <property type="entry name" value="SirB1_N"/>
</dbReference>
<dbReference type="RefSeq" id="WP_207860814.1">
    <property type="nucleotide sequence ID" value="NZ_JAFREP010000020.1"/>
</dbReference>
<dbReference type="GO" id="GO:0003677">
    <property type="term" value="F:DNA binding"/>
    <property type="evidence" value="ECO:0007669"/>
    <property type="project" value="UniProtKB-UniRule"/>
</dbReference>
<name>A0A8J7QB48_9BACT</name>